<gene>
    <name evidence="1" type="ORF">R3W88_032982</name>
</gene>
<name>A0AAV9K4F2_9SOLN</name>
<organism evidence="1 2">
    <name type="scientific">Solanum pinnatisectum</name>
    <name type="common">tansyleaf nightshade</name>
    <dbReference type="NCBI Taxonomy" id="50273"/>
    <lineage>
        <taxon>Eukaryota</taxon>
        <taxon>Viridiplantae</taxon>
        <taxon>Streptophyta</taxon>
        <taxon>Embryophyta</taxon>
        <taxon>Tracheophyta</taxon>
        <taxon>Spermatophyta</taxon>
        <taxon>Magnoliopsida</taxon>
        <taxon>eudicotyledons</taxon>
        <taxon>Gunneridae</taxon>
        <taxon>Pentapetalae</taxon>
        <taxon>asterids</taxon>
        <taxon>lamiids</taxon>
        <taxon>Solanales</taxon>
        <taxon>Solanaceae</taxon>
        <taxon>Solanoideae</taxon>
        <taxon>Solaneae</taxon>
        <taxon>Solanum</taxon>
    </lineage>
</organism>
<accession>A0AAV9K4F2</accession>
<keyword evidence="2" id="KW-1185">Reference proteome</keyword>
<evidence type="ECO:0000313" key="1">
    <source>
        <dbReference type="EMBL" id="KAK4707435.1"/>
    </source>
</evidence>
<reference evidence="1 2" key="1">
    <citation type="submission" date="2023-10" db="EMBL/GenBank/DDBJ databases">
        <title>Genome-Wide Identification Analysis in wild type Solanum Pinnatisectum Reveals Some Genes Defensing Phytophthora Infestans.</title>
        <authorList>
            <person name="Sun C."/>
        </authorList>
    </citation>
    <scope>NUCLEOTIDE SEQUENCE [LARGE SCALE GENOMIC DNA]</scope>
    <source>
        <strain evidence="1">LQN</strain>
        <tissue evidence="1">Leaf</tissue>
    </source>
</reference>
<sequence>MEDKEVSVEHILREGNQLANFSTNHILCFAGIQRLTYSNFQVYQLRHEESSIQRKQNFLDLG</sequence>
<comment type="caution">
    <text evidence="1">The sequence shown here is derived from an EMBL/GenBank/DDBJ whole genome shotgun (WGS) entry which is preliminary data.</text>
</comment>
<dbReference type="Proteomes" id="UP001311915">
    <property type="component" value="Unassembled WGS sequence"/>
</dbReference>
<dbReference type="AlphaFoldDB" id="A0AAV9K4F2"/>
<dbReference type="EMBL" id="JAWPEI010000014">
    <property type="protein sequence ID" value="KAK4707435.1"/>
    <property type="molecule type" value="Genomic_DNA"/>
</dbReference>
<proteinExistence type="predicted"/>
<protein>
    <submittedName>
        <fullName evidence="1">Uncharacterized protein</fullName>
    </submittedName>
</protein>
<evidence type="ECO:0000313" key="2">
    <source>
        <dbReference type="Proteomes" id="UP001311915"/>
    </source>
</evidence>